<accession>A0A372IL55</accession>
<dbReference type="Proteomes" id="UP000264702">
    <property type="component" value="Unassembled WGS sequence"/>
</dbReference>
<evidence type="ECO:0000313" key="1">
    <source>
        <dbReference type="EMBL" id="RFU15479.1"/>
    </source>
</evidence>
<dbReference type="SUPFAM" id="SSF56529">
    <property type="entry name" value="FAH"/>
    <property type="match status" value="1"/>
</dbReference>
<reference evidence="1 2" key="1">
    <citation type="submission" date="2018-08" db="EMBL/GenBank/DDBJ databases">
        <title>Acidipila sp. 4G-K13, an acidobacterium isolated from forest soil.</title>
        <authorList>
            <person name="Gao Z.-H."/>
            <person name="Qiu L.-H."/>
        </authorList>
    </citation>
    <scope>NUCLEOTIDE SEQUENCE [LARGE SCALE GENOMIC DNA]</scope>
    <source>
        <strain evidence="1 2">4G-K13</strain>
    </source>
</reference>
<dbReference type="GO" id="GO:0008684">
    <property type="term" value="F:2-oxopent-4-enoate hydratase activity"/>
    <property type="evidence" value="ECO:0007669"/>
    <property type="project" value="TreeGrafter"/>
</dbReference>
<dbReference type="AlphaFoldDB" id="A0A372IL55"/>
<dbReference type="EMBL" id="QVQT01000006">
    <property type="protein sequence ID" value="RFU15479.1"/>
    <property type="molecule type" value="Genomic_DNA"/>
</dbReference>
<dbReference type="OrthoDB" id="9792137at2"/>
<protein>
    <submittedName>
        <fullName evidence="1">2-keto-4-pentenoate hydratase</fullName>
    </submittedName>
</protein>
<gene>
    <name evidence="1" type="ORF">D0Y96_17660</name>
</gene>
<dbReference type="PANTHER" id="PTHR30143">
    <property type="entry name" value="ACID HYDRATASE"/>
    <property type="match status" value="1"/>
</dbReference>
<dbReference type="PANTHER" id="PTHR30143:SF0">
    <property type="entry name" value="2-KETO-4-PENTENOATE HYDRATASE"/>
    <property type="match status" value="1"/>
</dbReference>
<dbReference type="Gene3D" id="3.90.850.10">
    <property type="entry name" value="Fumarylacetoacetase-like, C-terminal domain"/>
    <property type="match status" value="1"/>
</dbReference>
<organism evidence="1 2">
    <name type="scientific">Paracidobacterium acidisoli</name>
    <dbReference type="NCBI Taxonomy" id="2303751"/>
    <lineage>
        <taxon>Bacteria</taxon>
        <taxon>Pseudomonadati</taxon>
        <taxon>Acidobacteriota</taxon>
        <taxon>Terriglobia</taxon>
        <taxon>Terriglobales</taxon>
        <taxon>Acidobacteriaceae</taxon>
        <taxon>Paracidobacterium</taxon>
    </lineage>
</organism>
<dbReference type="RefSeq" id="WP_117302511.1">
    <property type="nucleotide sequence ID" value="NZ_QVQT02000006.1"/>
</dbReference>
<sequence length="268" mass="28973">MIGFTSKNPNHLSTPDLDRLRQATEPLLRARRDVRPIRELPEAVRPHSLEEAYALQDLMAEALGPIGGWKIGALSPEATPLYCPMPLWGGFASSGSVIAEPLRRLRGIEAEIAFLLGQDLPPRVQPYSREEIVAAIASAHPVIELLESGYDDPDTVERFSFLGDLQINGGFAFGEAIPDWTTVDLSRESVTVTVDDMVRFEGTASNSAGTDLLRLVEYLANQGSARTGGLLAGQWVTTGSWSGKTHAAAGSTVEVRFSTCGSVHLRFA</sequence>
<name>A0A372IL55_9BACT</name>
<comment type="caution">
    <text evidence="1">The sequence shown here is derived from an EMBL/GenBank/DDBJ whole genome shotgun (WGS) entry which is preliminary data.</text>
</comment>
<keyword evidence="2" id="KW-1185">Reference proteome</keyword>
<evidence type="ECO:0000313" key="2">
    <source>
        <dbReference type="Proteomes" id="UP000264702"/>
    </source>
</evidence>
<dbReference type="InterPro" id="IPR050772">
    <property type="entry name" value="Hydratase-Decarb/MhpD_sf"/>
</dbReference>
<proteinExistence type="predicted"/>
<dbReference type="GO" id="GO:0005737">
    <property type="term" value="C:cytoplasm"/>
    <property type="evidence" value="ECO:0007669"/>
    <property type="project" value="TreeGrafter"/>
</dbReference>
<dbReference type="InterPro" id="IPR036663">
    <property type="entry name" value="Fumarylacetoacetase_C_sf"/>
</dbReference>